<dbReference type="PANTHER" id="PTHR46289">
    <property type="entry name" value="52 KDA REPRESSOR OF THE INHIBITOR OF THE PROTEIN KINASE-LIKE PROTEIN-RELATED"/>
    <property type="match status" value="1"/>
</dbReference>
<dbReference type="InterPro" id="IPR012337">
    <property type="entry name" value="RNaseH-like_sf"/>
</dbReference>
<dbReference type="GO" id="GO:0046983">
    <property type="term" value="F:protein dimerization activity"/>
    <property type="evidence" value="ECO:0007669"/>
    <property type="project" value="InterPro"/>
</dbReference>
<dbReference type="SUPFAM" id="SSF53098">
    <property type="entry name" value="Ribonuclease H-like"/>
    <property type="match status" value="1"/>
</dbReference>
<feature type="domain" description="HAT C-terminal dimerisation" evidence="1">
    <location>
        <begin position="221"/>
        <end position="291"/>
    </location>
</feature>
<proteinExistence type="predicted"/>
<evidence type="ECO:0000259" key="1">
    <source>
        <dbReference type="Pfam" id="PF05699"/>
    </source>
</evidence>
<dbReference type="Pfam" id="PF05699">
    <property type="entry name" value="Dimer_Tnp_hAT"/>
    <property type="match status" value="1"/>
</dbReference>
<dbReference type="AlphaFoldDB" id="A0A8D8ZDK7"/>
<organism evidence="2">
    <name type="scientific">Cacopsylla melanoneura</name>
    <dbReference type="NCBI Taxonomy" id="428564"/>
    <lineage>
        <taxon>Eukaryota</taxon>
        <taxon>Metazoa</taxon>
        <taxon>Ecdysozoa</taxon>
        <taxon>Arthropoda</taxon>
        <taxon>Hexapoda</taxon>
        <taxon>Insecta</taxon>
        <taxon>Pterygota</taxon>
        <taxon>Neoptera</taxon>
        <taxon>Paraneoptera</taxon>
        <taxon>Hemiptera</taxon>
        <taxon>Sternorrhyncha</taxon>
        <taxon>Psylloidea</taxon>
        <taxon>Psyllidae</taxon>
        <taxon>Psyllinae</taxon>
        <taxon>Cacopsylla</taxon>
    </lineage>
</organism>
<name>A0A8D8ZDK7_9HEMI</name>
<sequence>MVYQALVEIETLNLTAETRRDVEGLKKYIKSFNCLLMSSIWLKILKAIDIVNKILQSATTTVDIAVKNVRSLIETLKKMRSFQFECIFEETVTIANKIEWPETFIEDTKRGPKKKRMADESDDIEERVNAKDLFRRDTYNVKLDKVIQDITVRFESLEELTKLFSVLWLSHTYKDSLIEKNTELLIRSFPNDLDIEIVDELKNMKMVYSANFGGESGETIQPLELLNKLLEMKLNTHFPNIVLPLRIFLTIPATSAGAERAFSHLKQVKNVLRSTMCQNRLSSLGVLAVEHKLARKANLQKIIEDFASNKARRKITE</sequence>
<dbReference type="EMBL" id="HBUF01480963">
    <property type="protein sequence ID" value="CAG6745000.1"/>
    <property type="molecule type" value="Transcribed_RNA"/>
</dbReference>
<protein>
    <submittedName>
        <fullName evidence="2">Zinc finger MYM-type protein 1</fullName>
    </submittedName>
</protein>
<evidence type="ECO:0000313" key="2">
    <source>
        <dbReference type="EMBL" id="CAG6745000.1"/>
    </source>
</evidence>
<dbReference type="InterPro" id="IPR008906">
    <property type="entry name" value="HATC_C_dom"/>
</dbReference>
<dbReference type="InterPro" id="IPR052958">
    <property type="entry name" value="IFN-induced_PKR_regulator"/>
</dbReference>
<reference evidence="2" key="1">
    <citation type="submission" date="2021-05" db="EMBL/GenBank/DDBJ databases">
        <authorList>
            <person name="Alioto T."/>
            <person name="Alioto T."/>
            <person name="Gomez Garrido J."/>
        </authorList>
    </citation>
    <scope>NUCLEOTIDE SEQUENCE</scope>
</reference>
<accession>A0A8D8ZDK7</accession>
<dbReference type="PANTHER" id="PTHR46289:SF14">
    <property type="entry name" value="DUF4371 DOMAIN-CONTAINING PROTEIN"/>
    <property type="match status" value="1"/>
</dbReference>